<name>A0A484PC04_9ZZZZ</name>
<proteinExistence type="inferred from homology"/>
<feature type="domain" description="HTH lysR-type" evidence="5">
    <location>
        <begin position="40"/>
        <end position="97"/>
    </location>
</feature>
<dbReference type="Gene3D" id="3.40.190.290">
    <property type="match status" value="1"/>
</dbReference>
<evidence type="ECO:0000313" key="6">
    <source>
        <dbReference type="EMBL" id="VFR21957.1"/>
    </source>
</evidence>
<gene>
    <name evidence="6" type="ORF">ANDA3_1848</name>
    <name evidence="7" type="ORF">DAR3_1713</name>
</gene>
<evidence type="ECO:0000256" key="2">
    <source>
        <dbReference type="ARBA" id="ARBA00023015"/>
    </source>
</evidence>
<protein>
    <submittedName>
        <fullName evidence="6">LysR family regulatory protein CidR</fullName>
    </submittedName>
</protein>
<sequence>MSRSIGILEPSFYDLKSLIPVVFFMPLPAPGLRLGALFPMDLRALRYFVETVRQASFTRAADAMFLTQSTISKMIRQLEDEVGAPLLIRDGRRIVPTDTGRIVYERGLQALALIRQLSVEVQDVAELKRGELRLGLPPTVNLLFTDAVKAYAQAYPGVRLQLHEDAAPEIARRLDAGELDVGAIVLPVDDGLDLLTRPVARHPVCAIGARHWPWAKRKTLPLAALRDTPLLLLSDDFALTRLLRQAFARAGITPRVATQSTHWEFLVDMASAGLGVALLPAPLLRRLQTDDLAVARLAQPALHWQIAHVWPRERYLSHAARAWLLTCDAVMGAAGTARGSVAAKAPRPKVRGGG</sequence>
<dbReference type="PANTHER" id="PTHR30419">
    <property type="entry name" value="HTH-TYPE TRANSCRIPTIONAL REGULATOR YBHD"/>
    <property type="match status" value="1"/>
</dbReference>
<dbReference type="InterPro" id="IPR050950">
    <property type="entry name" value="HTH-type_LysR_regulators"/>
</dbReference>
<organism evidence="6">
    <name type="scientific">plant metagenome</name>
    <dbReference type="NCBI Taxonomy" id="1297885"/>
    <lineage>
        <taxon>unclassified sequences</taxon>
        <taxon>metagenomes</taxon>
        <taxon>organismal metagenomes</taxon>
    </lineage>
</organism>
<evidence type="ECO:0000313" key="7">
    <source>
        <dbReference type="EMBL" id="VFR75718.1"/>
    </source>
</evidence>
<reference evidence="6" key="1">
    <citation type="submission" date="2019-03" db="EMBL/GenBank/DDBJ databases">
        <authorList>
            <person name="Danneels B."/>
        </authorList>
    </citation>
    <scope>NUCLEOTIDE SEQUENCE</scope>
</reference>
<dbReference type="InterPro" id="IPR000847">
    <property type="entry name" value="LysR_HTH_N"/>
</dbReference>
<dbReference type="Gene3D" id="1.10.10.10">
    <property type="entry name" value="Winged helix-like DNA-binding domain superfamily/Winged helix DNA-binding domain"/>
    <property type="match status" value="1"/>
</dbReference>
<evidence type="ECO:0000259" key="5">
    <source>
        <dbReference type="PROSITE" id="PS50931"/>
    </source>
</evidence>
<keyword evidence="3" id="KW-0238">DNA-binding</keyword>
<dbReference type="InterPro" id="IPR036388">
    <property type="entry name" value="WH-like_DNA-bd_sf"/>
</dbReference>
<dbReference type="PROSITE" id="PS50931">
    <property type="entry name" value="HTH_LYSR"/>
    <property type="match status" value="1"/>
</dbReference>
<keyword evidence="2" id="KW-0805">Transcription regulation</keyword>
<dbReference type="PANTHER" id="PTHR30419:SF8">
    <property type="entry name" value="NITROGEN ASSIMILATION TRANSCRIPTIONAL ACTIVATOR-RELATED"/>
    <property type="match status" value="1"/>
</dbReference>
<dbReference type="PRINTS" id="PR00039">
    <property type="entry name" value="HTHLYSR"/>
</dbReference>
<dbReference type="GO" id="GO:0003677">
    <property type="term" value="F:DNA binding"/>
    <property type="evidence" value="ECO:0007669"/>
    <property type="project" value="UniProtKB-KW"/>
</dbReference>
<dbReference type="EMBL" id="CAADIC010000002">
    <property type="protein sequence ID" value="VFR21957.1"/>
    <property type="molecule type" value="Genomic_DNA"/>
</dbReference>
<dbReference type="InterPro" id="IPR036390">
    <property type="entry name" value="WH_DNA-bd_sf"/>
</dbReference>
<accession>A0A484PC04</accession>
<keyword evidence="4" id="KW-0804">Transcription</keyword>
<comment type="similarity">
    <text evidence="1">Belongs to the LysR transcriptional regulatory family.</text>
</comment>
<dbReference type="FunFam" id="1.10.10.10:FF:000001">
    <property type="entry name" value="LysR family transcriptional regulator"/>
    <property type="match status" value="1"/>
</dbReference>
<dbReference type="InterPro" id="IPR005119">
    <property type="entry name" value="LysR_subst-bd"/>
</dbReference>
<dbReference type="GO" id="GO:0005829">
    <property type="term" value="C:cytosol"/>
    <property type="evidence" value="ECO:0007669"/>
    <property type="project" value="TreeGrafter"/>
</dbReference>
<dbReference type="EMBL" id="CAADIJ010000020">
    <property type="protein sequence ID" value="VFR75718.1"/>
    <property type="molecule type" value="Genomic_DNA"/>
</dbReference>
<dbReference type="SUPFAM" id="SSF46785">
    <property type="entry name" value="Winged helix' DNA-binding domain"/>
    <property type="match status" value="1"/>
</dbReference>
<dbReference type="SUPFAM" id="SSF53850">
    <property type="entry name" value="Periplasmic binding protein-like II"/>
    <property type="match status" value="1"/>
</dbReference>
<dbReference type="Pfam" id="PF03466">
    <property type="entry name" value="LysR_substrate"/>
    <property type="match status" value="1"/>
</dbReference>
<evidence type="ECO:0000256" key="3">
    <source>
        <dbReference type="ARBA" id="ARBA00023125"/>
    </source>
</evidence>
<dbReference type="GO" id="GO:0003700">
    <property type="term" value="F:DNA-binding transcription factor activity"/>
    <property type="evidence" value="ECO:0007669"/>
    <property type="project" value="InterPro"/>
</dbReference>
<dbReference type="AlphaFoldDB" id="A0A484PC04"/>
<dbReference type="Pfam" id="PF00126">
    <property type="entry name" value="HTH_1"/>
    <property type="match status" value="1"/>
</dbReference>
<evidence type="ECO:0000256" key="1">
    <source>
        <dbReference type="ARBA" id="ARBA00009437"/>
    </source>
</evidence>
<evidence type="ECO:0000256" key="4">
    <source>
        <dbReference type="ARBA" id="ARBA00023163"/>
    </source>
</evidence>